<dbReference type="InterPro" id="IPR036108">
    <property type="entry name" value="4pyrrol_syn_uPrphyn_synt_sf"/>
</dbReference>
<keyword evidence="1" id="KW-0238">DNA-binding</keyword>
<dbReference type="InterPro" id="IPR003754">
    <property type="entry name" value="4pyrrol_synth_uPrphyn_synth"/>
</dbReference>
<dbReference type="Pfam" id="PF00486">
    <property type="entry name" value="Trans_reg_C"/>
    <property type="match status" value="1"/>
</dbReference>
<evidence type="ECO:0000256" key="1">
    <source>
        <dbReference type="ARBA" id="ARBA00023125"/>
    </source>
</evidence>
<protein>
    <submittedName>
        <fullName evidence="3">Uroporphyrinogen-III synthase</fullName>
    </submittedName>
</protein>
<comment type="caution">
    <text evidence="3">The sequence shown here is derived from an EMBL/GenBank/DDBJ whole genome shotgun (WGS) entry which is preliminary data.</text>
</comment>
<evidence type="ECO:0000313" key="3">
    <source>
        <dbReference type="EMBL" id="GAA1528772.1"/>
    </source>
</evidence>
<dbReference type="InterPro" id="IPR039793">
    <property type="entry name" value="UROS/Hem4"/>
</dbReference>
<dbReference type="InterPro" id="IPR016032">
    <property type="entry name" value="Sig_transdc_resp-reg_C-effctor"/>
</dbReference>
<reference evidence="3 4" key="1">
    <citation type="journal article" date="2019" name="Int. J. Syst. Evol. Microbiol.">
        <title>The Global Catalogue of Microorganisms (GCM) 10K type strain sequencing project: providing services to taxonomists for standard genome sequencing and annotation.</title>
        <authorList>
            <consortium name="The Broad Institute Genomics Platform"/>
            <consortium name="The Broad Institute Genome Sequencing Center for Infectious Disease"/>
            <person name="Wu L."/>
            <person name="Ma J."/>
        </authorList>
    </citation>
    <scope>NUCLEOTIDE SEQUENCE [LARGE SCALE GENOMIC DNA]</scope>
    <source>
        <strain evidence="3 4">JCM 14303</strain>
    </source>
</reference>
<dbReference type="PANTHER" id="PTHR40082:SF1">
    <property type="entry name" value="BLR5956 PROTEIN"/>
    <property type="match status" value="1"/>
</dbReference>
<dbReference type="NCBIfam" id="NF005568">
    <property type="entry name" value="PRK07239.1"/>
    <property type="match status" value="1"/>
</dbReference>
<dbReference type="Proteomes" id="UP001500363">
    <property type="component" value="Unassembled WGS sequence"/>
</dbReference>
<dbReference type="SUPFAM" id="SSF69618">
    <property type="entry name" value="HemD-like"/>
    <property type="match status" value="1"/>
</dbReference>
<dbReference type="Pfam" id="PF02602">
    <property type="entry name" value="HEM4"/>
    <property type="match status" value="1"/>
</dbReference>
<dbReference type="RefSeq" id="WP_344175009.1">
    <property type="nucleotide sequence ID" value="NZ_BAAANC010000002.1"/>
</dbReference>
<proteinExistence type="predicted"/>
<dbReference type="Gene3D" id="1.10.10.10">
    <property type="entry name" value="Winged helix-like DNA-binding domain superfamily/Winged helix DNA-binding domain"/>
    <property type="match status" value="1"/>
</dbReference>
<dbReference type="InterPro" id="IPR036388">
    <property type="entry name" value="WH-like_DNA-bd_sf"/>
</dbReference>
<dbReference type="SMART" id="SM00862">
    <property type="entry name" value="Trans_reg_C"/>
    <property type="match status" value="1"/>
</dbReference>
<sequence>MSLSLRCSAIPAAVVPVKAKPGPLSGCTIAVTAHRRADDLIASFERRGAKVLHAPTLQIVPAPDDQALIEATRRVIANPPDDVVVTTAVGFRGWVEAADTAGLAADLLGTLEQSRLLARGPKARGAIRAAGLVEHWSARSETTAEVVEWLRDQGVGGRKIVVQLHGLSDPGLQDALRQAGASVRGLEVYRWGPAPDPAVVERVIGQIIGGAVDAVVHTSAPAAQAMLDAAALHGQYDALVAVLRTGRVLNACVGPVTAGPFAALGLDPLVPDRYRLGALIRSVTDRLTDDNARSIETAFGQLVIRGGAAVLDGVVLPLGPGPRAVLSALVDAGGDVVSRPELLAVLPGAEDVHAVEVTVNRLRTAVGRPELVRTVVRRGYRLAVESAAVAT</sequence>
<dbReference type="SUPFAM" id="SSF46894">
    <property type="entry name" value="C-terminal effector domain of the bipartite response regulators"/>
    <property type="match status" value="1"/>
</dbReference>
<dbReference type="PANTHER" id="PTHR40082">
    <property type="entry name" value="BLR5956 PROTEIN"/>
    <property type="match status" value="1"/>
</dbReference>
<gene>
    <name evidence="3" type="ORF">GCM10009741_33250</name>
</gene>
<dbReference type="InterPro" id="IPR001867">
    <property type="entry name" value="OmpR/PhoB-type_DNA-bd"/>
</dbReference>
<organism evidence="3 4">
    <name type="scientific">Kribbella lupini</name>
    <dbReference type="NCBI Taxonomy" id="291602"/>
    <lineage>
        <taxon>Bacteria</taxon>
        <taxon>Bacillati</taxon>
        <taxon>Actinomycetota</taxon>
        <taxon>Actinomycetes</taxon>
        <taxon>Propionibacteriales</taxon>
        <taxon>Kribbellaceae</taxon>
        <taxon>Kribbella</taxon>
    </lineage>
</organism>
<dbReference type="EMBL" id="BAAANC010000002">
    <property type="protein sequence ID" value="GAA1528772.1"/>
    <property type="molecule type" value="Genomic_DNA"/>
</dbReference>
<evidence type="ECO:0000259" key="2">
    <source>
        <dbReference type="SMART" id="SM00862"/>
    </source>
</evidence>
<keyword evidence="4" id="KW-1185">Reference proteome</keyword>
<feature type="domain" description="OmpR/PhoB-type" evidence="2">
    <location>
        <begin position="313"/>
        <end position="382"/>
    </location>
</feature>
<name>A0ABN2AXV5_9ACTN</name>
<dbReference type="Gene3D" id="3.40.50.10090">
    <property type="match status" value="2"/>
</dbReference>
<evidence type="ECO:0000313" key="4">
    <source>
        <dbReference type="Proteomes" id="UP001500363"/>
    </source>
</evidence>
<accession>A0ABN2AXV5</accession>
<dbReference type="CDD" id="cd06578">
    <property type="entry name" value="HemD"/>
    <property type="match status" value="1"/>
</dbReference>